<evidence type="ECO:0000313" key="1">
    <source>
        <dbReference type="EMBL" id="SFI89841.1"/>
    </source>
</evidence>
<dbReference type="RefSeq" id="WP_090243504.1">
    <property type="nucleotide sequence ID" value="NZ_CAXBNE010000024.1"/>
</dbReference>
<organism evidence="1 2">
    <name type="scientific">Pseudomonas guineae</name>
    <dbReference type="NCBI Taxonomy" id="425504"/>
    <lineage>
        <taxon>Bacteria</taxon>
        <taxon>Pseudomonadati</taxon>
        <taxon>Pseudomonadota</taxon>
        <taxon>Gammaproteobacteria</taxon>
        <taxon>Pseudomonadales</taxon>
        <taxon>Pseudomonadaceae</taxon>
        <taxon>Pseudomonas</taxon>
    </lineage>
</organism>
<dbReference type="EMBL" id="FOQL01000004">
    <property type="protein sequence ID" value="SFI89841.1"/>
    <property type="molecule type" value="Genomic_DNA"/>
</dbReference>
<sequence length="59" mass="6589">MNVMIQPVNTAAGRGWQVRLGKQTVTFRSEPEARQFVMTLQARLNAPHALPAEQQRVAS</sequence>
<name>A0A1I3LYG9_9PSED</name>
<keyword evidence="2" id="KW-1185">Reference proteome</keyword>
<dbReference type="Proteomes" id="UP000243606">
    <property type="component" value="Unassembled WGS sequence"/>
</dbReference>
<dbReference type="OrthoDB" id="6966833at2"/>
<dbReference type="STRING" id="425504.SAMN05216206_3108"/>
<accession>A0A1I3LYG9</accession>
<reference evidence="2" key="1">
    <citation type="submission" date="2016-10" db="EMBL/GenBank/DDBJ databases">
        <authorList>
            <person name="Varghese N."/>
            <person name="Submissions S."/>
        </authorList>
    </citation>
    <scope>NUCLEOTIDE SEQUENCE [LARGE SCALE GENOMIC DNA]</scope>
    <source>
        <strain evidence="2">LMG 24016</strain>
    </source>
</reference>
<dbReference type="AlphaFoldDB" id="A0A1I3LYG9"/>
<gene>
    <name evidence="1" type="ORF">SAMN05216206_3108</name>
</gene>
<proteinExistence type="predicted"/>
<protein>
    <submittedName>
        <fullName evidence="1">Uncharacterized protein</fullName>
    </submittedName>
</protein>
<evidence type="ECO:0000313" key="2">
    <source>
        <dbReference type="Proteomes" id="UP000243606"/>
    </source>
</evidence>